<dbReference type="InterPro" id="IPR033122">
    <property type="entry name" value="LETM1-like_RBD"/>
</dbReference>
<keyword evidence="7" id="KW-0999">Mitochondrion inner membrane</keyword>
<dbReference type="GO" id="GO:0000176">
    <property type="term" value="C:nuclear exosome (RNase complex)"/>
    <property type="evidence" value="ECO:0007669"/>
    <property type="project" value="UniProtKB-ARBA"/>
</dbReference>
<evidence type="ECO:0000256" key="7">
    <source>
        <dbReference type="ARBA" id="ARBA00022792"/>
    </source>
</evidence>
<feature type="region of interest" description="Disordered" evidence="17">
    <location>
        <begin position="899"/>
        <end position="923"/>
    </location>
</feature>
<evidence type="ECO:0000256" key="4">
    <source>
        <dbReference type="ARBA" id="ARBA00022568"/>
    </source>
</evidence>
<dbReference type="OrthoDB" id="275278at2759"/>
<evidence type="ECO:0000256" key="5">
    <source>
        <dbReference type="ARBA" id="ARBA00022692"/>
    </source>
</evidence>
<dbReference type="InterPro" id="IPR020568">
    <property type="entry name" value="Ribosomal_Su5_D2-typ_SF"/>
</dbReference>
<evidence type="ECO:0000256" key="12">
    <source>
        <dbReference type="ARBA" id="ARBA00023054"/>
    </source>
</evidence>
<dbReference type="PANTHER" id="PTHR14009:SF1">
    <property type="entry name" value="MITOCHONDRIAL PROTON_CALCIUM EXCHANGER PROTEIN"/>
    <property type="match status" value="1"/>
</dbReference>
<dbReference type="Proteomes" id="UP000789508">
    <property type="component" value="Unassembled WGS sequence"/>
</dbReference>
<dbReference type="Pfam" id="PF01138">
    <property type="entry name" value="RNase_PH"/>
    <property type="match status" value="1"/>
</dbReference>
<feature type="compositionally biased region" description="Basic and acidic residues" evidence="17">
    <location>
        <begin position="907"/>
        <end position="923"/>
    </location>
</feature>
<evidence type="ECO:0000256" key="18">
    <source>
        <dbReference type="SAM" id="Phobius"/>
    </source>
</evidence>
<keyword evidence="2" id="KW-0813">Transport</keyword>
<dbReference type="GO" id="GO:0006401">
    <property type="term" value="P:RNA catabolic process"/>
    <property type="evidence" value="ECO:0007669"/>
    <property type="project" value="InterPro"/>
</dbReference>
<dbReference type="Gene3D" id="3.30.230.70">
    <property type="entry name" value="GHMP Kinase, N-terminal domain"/>
    <property type="match status" value="1"/>
</dbReference>
<dbReference type="FunFam" id="3.30.230.70:FF:000017">
    <property type="entry name" value="Exosome complex component Rrp42"/>
    <property type="match status" value="1"/>
</dbReference>
<evidence type="ECO:0000259" key="19">
    <source>
        <dbReference type="PROSITE" id="PS51758"/>
    </source>
</evidence>
<protein>
    <submittedName>
        <fullName evidence="20">13282_t:CDS:1</fullName>
    </submittedName>
</protein>
<evidence type="ECO:0000256" key="10">
    <source>
        <dbReference type="ARBA" id="ARBA00022946"/>
    </source>
</evidence>
<accession>A0A9N9BN13</accession>
<keyword evidence="4" id="KW-0109">Calcium transport</keyword>
<dbReference type="GO" id="GO:0043022">
    <property type="term" value="F:ribosome binding"/>
    <property type="evidence" value="ECO:0007669"/>
    <property type="project" value="InterPro"/>
</dbReference>
<evidence type="ECO:0000256" key="1">
    <source>
        <dbReference type="ARBA" id="ARBA00004434"/>
    </source>
</evidence>
<evidence type="ECO:0000256" key="13">
    <source>
        <dbReference type="ARBA" id="ARBA00023065"/>
    </source>
</evidence>
<keyword evidence="8" id="KW-0271">Exosome</keyword>
<feature type="compositionally biased region" description="Basic and acidic residues" evidence="17">
    <location>
        <begin position="705"/>
        <end position="722"/>
    </location>
</feature>
<dbReference type="InterPro" id="IPR044202">
    <property type="entry name" value="LETM1/MDM38-like"/>
</dbReference>
<reference evidence="20" key="1">
    <citation type="submission" date="2021-06" db="EMBL/GenBank/DDBJ databases">
        <authorList>
            <person name="Kallberg Y."/>
            <person name="Tangrot J."/>
            <person name="Rosling A."/>
        </authorList>
    </citation>
    <scope>NUCLEOTIDE SEQUENCE</scope>
    <source>
        <strain evidence="20">FL130A</strain>
    </source>
</reference>
<keyword evidence="13" id="KW-0406">Ion transport</keyword>
<keyword evidence="9" id="KW-0106">Calcium</keyword>
<evidence type="ECO:0000256" key="6">
    <source>
        <dbReference type="ARBA" id="ARBA00022723"/>
    </source>
</evidence>
<dbReference type="InterPro" id="IPR059005">
    <property type="entry name" value="LETM1_C"/>
</dbReference>
<keyword evidence="14 16" id="KW-0496">Mitochondrion</keyword>
<keyword evidence="5 18" id="KW-0812">Transmembrane</keyword>
<proteinExistence type="predicted"/>
<dbReference type="Gene3D" id="1.10.238.10">
    <property type="entry name" value="EF-hand"/>
    <property type="match status" value="1"/>
</dbReference>
<dbReference type="PANTHER" id="PTHR14009">
    <property type="entry name" value="LEUCINE ZIPPER-EF-HAND CONTAINING TRANSMEMBRANE PROTEIN"/>
    <property type="match status" value="1"/>
</dbReference>
<keyword evidence="10" id="KW-0809">Transit peptide</keyword>
<dbReference type="Pfam" id="PF26561">
    <property type="entry name" value="LETM1_C"/>
    <property type="match status" value="1"/>
</dbReference>
<dbReference type="InterPro" id="IPR033196">
    <property type="entry name" value="Rrp43"/>
</dbReference>
<dbReference type="InterPro" id="IPR036345">
    <property type="entry name" value="ExoRNase_PH_dom2_sf"/>
</dbReference>
<dbReference type="Pfam" id="PF03725">
    <property type="entry name" value="RNase_PH_C"/>
    <property type="match status" value="1"/>
</dbReference>
<feature type="region of interest" description="Disordered" evidence="17">
    <location>
        <begin position="705"/>
        <end position="729"/>
    </location>
</feature>
<dbReference type="SUPFAM" id="SSF55666">
    <property type="entry name" value="Ribonuclease PH domain 2-like"/>
    <property type="match status" value="1"/>
</dbReference>
<evidence type="ECO:0000256" key="11">
    <source>
        <dbReference type="ARBA" id="ARBA00022989"/>
    </source>
</evidence>
<dbReference type="PROSITE" id="PS51758">
    <property type="entry name" value="LETM1_RBD"/>
    <property type="match status" value="1"/>
</dbReference>
<gene>
    <name evidence="20" type="ORF">ALEPTO_LOCUS6830</name>
</gene>
<evidence type="ECO:0000256" key="9">
    <source>
        <dbReference type="ARBA" id="ARBA00022837"/>
    </source>
</evidence>
<evidence type="ECO:0000313" key="21">
    <source>
        <dbReference type="Proteomes" id="UP000789508"/>
    </source>
</evidence>
<evidence type="ECO:0000256" key="17">
    <source>
        <dbReference type="SAM" id="MobiDB-lite"/>
    </source>
</evidence>
<keyword evidence="11 18" id="KW-1133">Transmembrane helix</keyword>
<feature type="transmembrane region" description="Helical" evidence="18">
    <location>
        <begin position="432"/>
        <end position="455"/>
    </location>
</feature>
<keyword evidence="12" id="KW-0175">Coiled coil</keyword>
<dbReference type="AlphaFoldDB" id="A0A9N9BN13"/>
<organism evidence="20 21">
    <name type="scientific">Ambispora leptoticha</name>
    <dbReference type="NCBI Taxonomy" id="144679"/>
    <lineage>
        <taxon>Eukaryota</taxon>
        <taxon>Fungi</taxon>
        <taxon>Fungi incertae sedis</taxon>
        <taxon>Mucoromycota</taxon>
        <taxon>Glomeromycotina</taxon>
        <taxon>Glomeromycetes</taxon>
        <taxon>Archaeosporales</taxon>
        <taxon>Ambisporaceae</taxon>
        <taxon>Ambispora</taxon>
    </lineage>
</organism>
<evidence type="ECO:0000256" key="2">
    <source>
        <dbReference type="ARBA" id="ARBA00022448"/>
    </source>
</evidence>
<comment type="caution">
    <text evidence="20">The sequence shown here is derived from an EMBL/GenBank/DDBJ whole genome shotgun (WGS) entry which is preliminary data.</text>
</comment>
<evidence type="ECO:0000256" key="15">
    <source>
        <dbReference type="ARBA" id="ARBA00023136"/>
    </source>
</evidence>
<dbReference type="InterPro" id="IPR001247">
    <property type="entry name" value="ExoRNase_PH_dom1"/>
</dbReference>
<keyword evidence="3" id="KW-0963">Cytoplasm</keyword>
<dbReference type="InterPro" id="IPR027408">
    <property type="entry name" value="PNPase/RNase_PH_dom_sf"/>
</dbReference>
<evidence type="ECO:0000256" key="14">
    <source>
        <dbReference type="ARBA" id="ARBA00023128"/>
    </source>
</evidence>
<dbReference type="Pfam" id="PF07766">
    <property type="entry name" value="LETM1_RBD"/>
    <property type="match status" value="1"/>
</dbReference>
<name>A0A9N9BN13_9GLOM</name>
<keyword evidence="15 18" id="KW-0472">Membrane</keyword>
<sequence>MSSNKNDNTATTSTVSLAFTFEAENFRKIQPKEFIKKFLEHNVRPDGRVFRQFRKTTINSGHISTADGSAVVRIGNTTVVCGIKTEVAEPKTSTPKEGYFVPNVELSPICSSKVKPGPPSEQAQVMSENINKLLKSSSVISLEDLCIEEGKAVWVLYADIVCINYDGNVFDASVIAIIAALSNLRLRKAEYNEGLVTATETRPIKLNLSRLPFSSTFAFFDGSYLLADPNDTEESIMEEMITVVCDETGQNNRRLFRSTFNNLNYSSRTPICIPTTNSQIAQKSQLQSPSFSSLFSNFHIPNCSFRSVIQSQFLHTTRTRNPLYLPGELRILGCKANYSNNKVVAEDQDAIKHKAIHFETEEAKMNEKTSTSMLKKKPILTRIKDELVHYWDGTKLLGLEIKISAKLLFKILRGQKLTRREDRQLRRTTQDLARLVPFAVFIIVPFMEFLLPVALKLFPNMLPSTFEDKFSKEEKKRKLLKVRLEMAKFLQETIEEIGASGSGREGAAKEFSEFFRKVRSTGEQASTEDLLRIANLFEDELTLDNLSRPQLVSMCRYMGINAFGTDNFLRYQIRNRMKSIRDDDKMIRAEGIDSLTVPELQAACQSRGIRTIGVSPARLRNELNQWLDLHLNHKVPSSLLILSRAFSFADRSELEDQAQALQATLNSLPDNLVNEAELEVSEASATYKQKLEVIEQQEELIADEKAQEEKEEAARRAQKEAEDAAQEAAFAENVSPNEKVTFVAKDDARMTQQQLQELRDALTILSSKSAVLEEREALKEIKDDHEEYKEDMEEHIETGGKESKASLRLGDRLEKMIQKIDSELEQYDSEVGSRLNLIQANESGQITVSALEEALRVIKHTPGDNERIKKIVKKLDVDNDGLVFLDHISELCDEKEGMGVLMENEEEKTAEKKPKKEDILKDD</sequence>
<dbReference type="InterPro" id="IPR015847">
    <property type="entry name" value="ExoRNase_PH_dom2"/>
</dbReference>
<comment type="subcellular location">
    <subcellularLocation>
        <location evidence="1">Mitochondrion inner membrane</location>
        <topology evidence="1">Single-pass membrane protein</topology>
    </subcellularLocation>
</comment>
<dbReference type="EMBL" id="CAJVPS010002555">
    <property type="protein sequence ID" value="CAG8571384.1"/>
    <property type="molecule type" value="Genomic_DNA"/>
</dbReference>
<keyword evidence="6" id="KW-0479">Metal-binding</keyword>
<dbReference type="SUPFAM" id="SSF54211">
    <property type="entry name" value="Ribosomal protein S5 domain 2-like"/>
    <property type="match status" value="1"/>
</dbReference>
<evidence type="ECO:0000313" key="20">
    <source>
        <dbReference type="EMBL" id="CAG8571384.1"/>
    </source>
</evidence>
<dbReference type="GO" id="GO:0030003">
    <property type="term" value="P:intracellular monoatomic cation homeostasis"/>
    <property type="evidence" value="ECO:0007669"/>
    <property type="project" value="TreeGrafter"/>
</dbReference>
<evidence type="ECO:0000256" key="8">
    <source>
        <dbReference type="ARBA" id="ARBA00022835"/>
    </source>
</evidence>
<dbReference type="GO" id="GO:0006396">
    <property type="term" value="P:RNA processing"/>
    <property type="evidence" value="ECO:0007669"/>
    <property type="project" value="InterPro"/>
</dbReference>
<dbReference type="CDD" id="cd11369">
    <property type="entry name" value="RNase_PH_RRP43"/>
    <property type="match status" value="1"/>
</dbReference>
<evidence type="ECO:0000256" key="16">
    <source>
        <dbReference type="PROSITE-ProRule" id="PRU01094"/>
    </source>
</evidence>
<feature type="domain" description="Letm1 RBD" evidence="19">
    <location>
        <begin position="478"/>
        <end position="670"/>
    </location>
</feature>
<dbReference type="GO" id="GO:0005743">
    <property type="term" value="C:mitochondrial inner membrane"/>
    <property type="evidence" value="ECO:0007669"/>
    <property type="project" value="UniProtKB-SubCell"/>
</dbReference>
<evidence type="ECO:0000256" key="3">
    <source>
        <dbReference type="ARBA" id="ARBA00022490"/>
    </source>
</evidence>
<keyword evidence="21" id="KW-1185">Reference proteome</keyword>